<name>A0A2B7YAS4_9EURO</name>
<dbReference type="PANTHER" id="PTHR45658">
    <property type="entry name" value="GATA TRANSCRIPTION FACTOR"/>
    <property type="match status" value="1"/>
</dbReference>
<dbReference type="Proteomes" id="UP000223968">
    <property type="component" value="Unassembled WGS sequence"/>
</dbReference>
<feature type="compositionally biased region" description="Basic and acidic residues" evidence="5">
    <location>
        <begin position="123"/>
        <end position="135"/>
    </location>
</feature>
<keyword evidence="1" id="KW-0479">Metal-binding</keyword>
<keyword evidence="3" id="KW-0862">Zinc</keyword>
<accession>A0A2B7YAS4</accession>
<comment type="caution">
    <text evidence="7">The sequence shown here is derived from an EMBL/GenBank/DDBJ whole genome shotgun (WGS) entry which is preliminary data.</text>
</comment>
<evidence type="ECO:0000259" key="6">
    <source>
        <dbReference type="PROSITE" id="PS50114"/>
    </source>
</evidence>
<proteinExistence type="predicted"/>
<dbReference type="PROSITE" id="PS00344">
    <property type="entry name" value="GATA_ZN_FINGER_1"/>
    <property type="match status" value="1"/>
</dbReference>
<dbReference type="Gene3D" id="3.30.50.10">
    <property type="entry name" value="Erythroid Transcription Factor GATA-1, subunit A"/>
    <property type="match status" value="1"/>
</dbReference>
<dbReference type="GO" id="GO:0043565">
    <property type="term" value="F:sequence-specific DNA binding"/>
    <property type="evidence" value="ECO:0007669"/>
    <property type="project" value="InterPro"/>
</dbReference>
<feature type="compositionally biased region" description="Low complexity" evidence="5">
    <location>
        <begin position="85"/>
        <end position="109"/>
    </location>
</feature>
<dbReference type="CDD" id="cd00202">
    <property type="entry name" value="ZnF_GATA"/>
    <property type="match status" value="1"/>
</dbReference>
<feature type="domain" description="GATA-type" evidence="6">
    <location>
        <begin position="494"/>
        <end position="524"/>
    </location>
</feature>
<dbReference type="SMART" id="SM00401">
    <property type="entry name" value="ZnF_GATA"/>
    <property type="match status" value="1"/>
</dbReference>
<feature type="compositionally biased region" description="Polar residues" evidence="5">
    <location>
        <begin position="233"/>
        <end position="299"/>
    </location>
</feature>
<evidence type="ECO:0000256" key="4">
    <source>
        <dbReference type="PROSITE-ProRule" id="PRU00094"/>
    </source>
</evidence>
<sequence length="557" mass="59239">MVDMGTAEAGRHWSVYGVSSQASIPYQPPRREGDGVKEHRGSFHRDNASRDSLPSIGYLDLDSAGKDPQRNLPKFPAMATGLSVSTAPHSSPTTASHPSHPPYSFGPSVSGPPPGSTYVSPTDPRRTGDEDKEQPSHNPPQHTPQRQSLPSIHEALGNDSLPYPPTSSPSKLGHPPVSASLPPKIVARPGADGPTGPPNPFSNGSTPYLRDNPFGAHQGVQGGQHPAEPPLSSLPSIHSQDSRTTSVPSLSSGKSPTQSSKTGAPSLTNSQSSGYEFTAPSSAGPMSSPTNYPPYSQQPVPFGSQAANGPSPLAYPPGPYEVRPDLGAPWSQNAIAASRMEDVQGTRITNGVGAPHSESVKRHLEGYDVESSYNEILEGSSRAVNFARHYATRAHQNNRSGPVVGSIPQLSEIDEIVHYMRRTNDALGRIRSLAVEQALAEQQAEQRAQTQVYKPNGMYNDEQVAMYPEEFKGGGGFAGGDAKKRRGKAAPPGRCHSCNRAETPEWRRGPDGARTLCNACGLHYAKLTRKMASNKPSSLGPNIRPKSGVDSRSPTHS</sequence>
<keyword evidence="8" id="KW-1185">Reference proteome</keyword>
<evidence type="ECO:0000313" key="7">
    <source>
        <dbReference type="EMBL" id="PGH18355.1"/>
    </source>
</evidence>
<reference evidence="7 8" key="1">
    <citation type="submission" date="2017-10" db="EMBL/GenBank/DDBJ databases">
        <title>Comparative genomics in systemic dimorphic fungi from Ajellomycetaceae.</title>
        <authorList>
            <person name="Munoz J.F."/>
            <person name="Mcewen J.G."/>
            <person name="Clay O.K."/>
            <person name="Cuomo C.A."/>
        </authorList>
    </citation>
    <scope>NUCLEOTIDE SEQUENCE [LARGE SCALE GENOMIC DNA]</scope>
    <source>
        <strain evidence="7 8">UAMH5409</strain>
    </source>
</reference>
<dbReference type="InterPro" id="IPR013088">
    <property type="entry name" value="Znf_NHR/GATA"/>
</dbReference>
<dbReference type="PANTHER" id="PTHR45658:SF123">
    <property type="entry name" value="GATA-TYPE DOMAIN-CONTAINING PROTEIN"/>
    <property type="match status" value="1"/>
</dbReference>
<dbReference type="OrthoDB" id="2162994at2759"/>
<dbReference type="Pfam" id="PF00320">
    <property type="entry name" value="GATA"/>
    <property type="match status" value="1"/>
</dbReference>
<evidence type="ECO:0000256" key="1">
    <source>
        <dbReference type="ARBA" id="ARBA00022723"/>
    </source>
</evidence>
<dbReference type="EMBL" id="PDNB01000004">
    <property type="protein sequence ID" value="PGH18355.1"/>
    <property type="molecule type" value="Genomic_DNA"/>
</dbReference>
<evidence type="ECO:0000256" key="3">
    <source>
        <dbReference type="ARBA" id="ARBA00022833"/>
    </source>
</evidence>
<dbReference type="STRING" id="1447875.A0A2B7YAS4"/>
<gene>
    <name evidence="7" type="ORF">AJ79_00421</name>
</gene>
<dbReference type="PROSITE" id="PS50114">
    <property type="entry name" value="GATA_ZN_FINGER_2"/>
    <property type="match status" value="1"/>
</dbReference>
<evidence type="ECO:0000256" key="5">
    <source>
        <dbReference type="SAM" id="MobiDB-lite"/>
    </source>
</evidence>
<feature type="region of interest" description="Disordered" evidence="5">
    <location>
        <begin position="531"/>
        <end position="557"/>
    </location>
</feature>
<evidence type="ECO:0000256" key="2">
    <source>
        <dbReference type="ARBA" id="ARBA00022771"/>
    </source>
</evidence>
<feature type="region of interest" description="Disordered" evidence="5">
    <location>
        <begin position="1"/>
        <end position="327"/>
    </location>
</feature>
<dbReference type="GO" id="GO:0008270">
    <property type="term" value="F:zinc ion binding"/>
    <property type="evidence" value="ECO:0007669"/>
    <property type="project" value="UniProtKB-KW"/>
</dbReference>
<dbReference type="AlphaFoldDB" id="A0A2B7YAS4"/>
<evidence type="ECO:0000313" key="8">
    <source>
        <dbReference type="Proteomes" id="UP000223968"/>
    </source>
</evidence>
<dbReference type="InterPro" id="IPR051140">
    <property type="entry name" value="GATA_TF"/>
</dbReference>
<keyword evidence="2 4" id="KW-0863">Zinc-finger</keyword>
<organism evidence="7 8">
    <name type="scientific">Helicocarpus griseus UAMH5409</name>
    <dbReference type="NCBI Taxonomy" id="1447875"/>
    <lineage>
        <taxon>Eukaryota</taxon>
        <taxon>Fungi</taxon>
        <taxon>Dikarya</taxon>
        <taxon>Ascomycota</taxon>
        <taxon>Pezizomycotina</taxon>
        <taxon>Eurotiomycetes</taxon>
        <taxon>Eurotiomycetidae</taxon>
        <taxon>Onygenales</taxon>
        <taxon>Ajellomycetaceae</taxon>
        <taxon>Helicocarpus</taxon>
    </lineage>
</organism>
<dbReference type="InterPro" id="IPR000679">
    <property type="entry name" value="Znf_GATA"/>
</dbReference>
<dbReference type="SUPFAM" id="SSF57716">
    <property type="entry name" value="Glucocorticoid receptor-like (DNA-binding domain)"/>
    <property type="match status" value="1"/>
</dbReference>
<dbReference type="GO" id="GO:0006355">
    <property type="term" value="P:regulation of DNA-templated transcription"/>
    <property type="evidence" value="ECO:0007669"/>
    <property type="project" value="InterPro"/>
</dbReference>
<feature type="compositionally biased region" description="Basic and acidic residues" evidence="5">
    <location>
        <begin position="29"/>
        <end position="49"/>
    </location>
</feature>
<protein>
    <recommendedName>
        <fullName evidence="6">GATA-type domain-containing protein</fullName>
    </recommendedName>
</protein>